<feature type="compositionally biased region" description="Basic and acidic residues" evidence="1">
    <location>
        <begin position="704"/>
        <end position="713"/>
    </location>
</feature>
<feature type="compositionally biased region" description="Polar residues" evidence="1">
    <location>
        <begin position="1"/>
        <end position="11"/>
    </location>
</feature>
<sequence length="723" mass="81478">MKSRSSDSPVQSEMARGPMVPPGASASTADVNHPMAPDSRSLSADVADWNPFEEPPFSQMTEDHIFGEEFDKIRRGSQSSIQGVKSRESLVMSVSEDPFGCAPFSLPVRSRDRVSKTHLQFSVTPVYKQKIKEDLQEDQLSTFAYSPQHQPSINSSEGEAPLLTKSEPEPEITSPPYVKAPLEDRSKYEKLTQSNYDISSESSSDENNDKVVDKTKKKRKITIPEKLHSVYKTVELPIKNFRTDRTVKSGEKSGRRVRRRQGNPDKTDSVDIESDDSIGSASDLRVDEDHENAHVKGDAISETVSESIKTCGSSAYHAECESMATHEDDCTSRMIRAKIKEEAKKNLVEDEDMLFVGHKYGDKPLLLDDELDSDCEAKFNTQWPTKRVNKETDLWIPPSSSFEDDNDVFALAPFSKPRNNKPKSEYFPLKQNENGENKQEVIEVENPPNDVFKSMQFVEEPNENSETANQVAKSNLNPFLISDFSRNNPVQSTSNYGTVTVNSNFINIEIPSDTKEEYFITKFESNFAEVDPYFQELHETKEAIYENVNIPEEKTGPNNVYFAEDNSFQMFSFARQGSLPDANKTSLDFTGISNVTNTYSLERKIKSESVDAVYKQKKDKKKDGKSKYHLIDESVSDESPSINFPKNTKIIKPSSSYKKVGSKVKSNKLKVKSQGGFSNMSFEDFSSDDHEGVEHAVMPFEVLRSPEQEDKKFSGKRIGNPFS</sequence>
<dbReference type="GO" id="GO:0016301">
    <property type="term" value="F:kinase activity"/>
    <property type="evidence" value="ECO:0007669"/>
    <property type="project" value="UniProtKB-KW"/>
</dbReference>
<evidence type="ECO:0000256" key="1">
    <source>
        <dbReference type="SAM" id="MobiDB-lite"/>
    </source>
</evidence>
<feature type="compositionally biased region" description="Basic and acidic residues" evidence="1">
    <location>
        <begin position="241"/>
        <end position="254"/>
    </location>
</feature>
<name>A0A482VDM8_ASBVE</name>
<feature type="region of interest" description="Disordered" evidence="1">
    <location>
        <begin position="238"/>
        <end position="293"/>
    </location>
</feature>
<dbReference type="EMBL" id="QDEB01110206">
    <property type="protein sequence ID" value="RZB58835.1"/>
    <property type="molecule type" value="Genomic_DNA"/>
</dbReference>
<feature type="region of interest" description="Disordered" evidence="1">
    <location>
        <begin position="1"/>
        <end position="43"/>
    </location>
</feature>
<protein>
    <submittedName>
        <fullName evidence="2">Serine/threonine-protein kinase HSL1</fullName>
    </submittedName>
</protein>
<dbReference type="STRING" id="1661398.A0A482VDM8"/>
<feature type="compositionally biased region" description="Polar residues" evidence="1">
    <location>
        <begin position="139"/>
        <end position="157"/>
    </location>
</feature>
<keyword evidence="2" id="KW-0418">Kinase</keyword>
<proteinExistence type="predicted"/>
<dbReference type="AlphaFoldDB" id="A0A482VDM8"/>
<reference evidence="2 3" key="1">
    <citation type="submission" date="2017-03" db="EMBL/GenBank/DDBJ databases">
        <title>Genome of the blue death feigning beetle - Asbolus verrucosus.</title>
        <authorList>
            <person name="Rider S.D."/>
        </authorList>
    </citation>
    <scope>NUCLEOTIDE SEQUENCE [LARGE SCALE GENOMIC DNA]</scope>
    <source>
        <strain evidence="2">Butters</strain>
        <tissue evidence="2">Head and leg muscle</tissue>
    </source>
</reference>
<comment type="caution">
    <text evidence="2">The sequence shown here is derived from an EMBL/GenBank/DDBJ whole genome shotgun (WGS) entry which is preliminary data.</text>
</comment>
<feature type="compositionally biased region" description="Basic and acidic residues" evidence="1">
    <location>
        <begin position="181"/>
        <end position="190"/>
    </location>
</feature>
<accession>A0A482VDM8</accession>
<evidence type="ECO:0000313" key="3">
    <source>
        <dbReference type="Proteomes" id="UP000292052"/>
    </source>
</evidence>
<keyword evidence="3" id="KW-1185">Reference proteome</keyword>
<dbReference type="Proteomes" id="UP000292052">
    <property type="component" value="Unassembled WGS sequence"/>
</dbReference>
<feature type="region of interest" description="Disordered" evidence="1">
    <location>
        <begin position="139"/>
        <end position="226"/>
    </location>
</feature>
<dbReference type="OrthoDB" id="2018507at2759"/>
<feature type="region of interest" description="Disordered" evidence="1">
    <location>
        <begin position="704"/>
        <end position="723"/>
    </location>
</feature>
<gene>
    <name evidence="2" type="ORF">BDFB_007603</name>
</gene>
<keyword evidence="2" id="KW-0808">Transferase</keyword>
<organism evidence="2 3">
    <name type="scientific">Asbolus verrucosus</name>
    <name type="common">Desert ironclad beetle</name>
    <dbReference type="NCBI Taxonomy" id="1661398"/>
    <lineage>
        <taxon>Eukaryota</taxon>
        <taxon>Metazoa</taxon>
        <taxon>Ecdysozoa</taxon>
        <taxon>Arthropoda</taxon>
        <taxon>Hexapoda</taxon>
        <taxon>Insecta</taxon>
        <taxon>Pterygota</taxon>
        <taxon>Neoptera</taxon>
        <taxon>Endopterygota</taxon>
        <taxon>Coleoptera</taxon>
        <taxon>Polyphaga</taxon>
        <taxon>Cucujiformia</taxon>
        <taxon>Tenebrionidae</taxon>
        <taxon>Pimeliinae</taxon>
        <taxon>Asbolus</taxon>
    </lineage>
</organism>
<evidence type="ECO:0000313" key="2">
    <source>
        <dbReference type="EMBL" id="RZB58835.1"/>
    </source>
</evidence>
<feature type="compositionally biased region" description="Basic and acidic residues" evidence="1">
    <location>
        <begin position="284"/>
        <end position="293"/>
    </location>
</feature>